<dbReference type="RefSeq" id="WP_255928729.1">
    <property type="nucleotide sequence ID" value="NZ_JANFQP010000002.1"/>
</dbReference>
<dbReference type="Proteomes" id="UP001597394">
    <property type="component" value="Unassembled WGS sequence"/>
</dbReference>
<dbReference type="InterPro" id="IPR001509">
    <property type="entry name" value="Epimerase_deHydtase"/>
</dbReference>
<dbReference type="EMBL" id="JBHULG010000002">
    <property type="protein sequence ID" value="MFD2545046.1"/>
    <property type="molecule type" value="Genomic_DNA"/>
</dbReference>
<accession>A0ABW5KBC7</accession>
<sequence>MNKTLLFGSNGFLGSHLKEKLDGEVIGINIREQNWQDNLPDDANVFINCIGKAHDHKGIATERDFYFANYNVVKVLFEEFLKSNAQLFIHISSIAAVEENERTEVLTEDSVGNPQSHYGKSKKAAEEYLLKQSLPSGKKLFILRPTMIHGEGDKGNLTLLYKIISKGIPYPLGAFKNSRTFVTVDNVAFLMNEIIKRYKEIEGGIYHITDDEPLSTKKIIEIIGEAKDKKLIILSPPKFVINSLAKMGDMISLPINSKRVKKMTSNLIVSNQKIKQALHLDSLPISAENGMKKTIESFMKHKN</sequence>
<evidence type="ECO:0000313" key="2">
    <source>
        <dbReference type="EMBL" id="MFD2545046.1"/>
    </source>
</evidence>
<dbReference type="InterPro" id="IPR050177">
    <property type="entry name" value="Lipid_A_modif_metabolic_enz"/>
</dbReference>
<dbReference type="Pfam" id="PF01370">
    <property type="entry name" value="Epimerase"/>
    <property type="match status" value="1"/>
</dbReference>
<reference evidence="3" key="1">
    <citation type="journal article" date="2019" name="Int. J. Syst. Evol. Microbiol.">
        <title>The Global Catalogue of Microorganisms (GCM) 10K type strain sequencing project: providing services to taxonomists for standard genome sequencing and annotation.</title>
        <authorList>
            <consortium name="The Broad Institute Genomics Platform"/>
            <consortium name="The Broad Institute Genome Sequencing Center for Infectious Disease"/>
            <person name="Wu L."/>
            <person name="Ma J."/>
        </authorList>
    </citation>
    <scope>NUCLEOTIDE SEQUENCE [LARGE SCALE GENOMIC DNA]</scope>
    <source>
        <strain evidence="3">KCTC 52204</strain>
    </source>
</reference>
<name>A0ABW5KBC7_9FLAO</name>
<keyword evidence="3" id="KW-1185">Reference proteome</keyword>
<dbReference type="PANTHER" id="PTHR43245:SF58">
    <property type="entry name" value="BLL5923 PROTEIN"/>
    <property type="match status" value="1"/>
</dbReference>
<comment type="caution">
    <text evidence="2">The sequence shown here is derived from an EMBL/GenBank/DDBJ whole genome shotgun (WGS) entry which is preliminary data.</text>
</comment>
<gene>
    <name evidence="2" type="ORF">ACFSO8_06175</name>
</gene>
<dbReference type="InterPro" id="IPR036291">
    <property type="entry name" value="NAD(P)-bd_dom_sf"/>
</dbReference>
<organism evidence="2 3">
    <name type="scientific">Kaistella montana</name>
    <dbReference type="NCBI Taxonomy" id="1849733"/>
    <lineage>
        <taxon>Bacteria</taxon>
        <taxon>Pseudomonadati</taxon>
        <taxon>Bacteroidota</taxon>
        <taxon>Flavobacteriia</taxon>
        <taxon>Flavobacteriales</taxon>
        <taxon>Weeksellaceae</taxon>
        <taxon>Chryseobacterium group</taxon>
        <taxon>Kaistella</taxon>
    </lineage>
</organism>
<dbReference type="SUPFAM" id="SSF51735">
    <property type="entry name" value="NAD(P)-binding Rossmann-fold domains"/>
    <property type="match status" value="1"/>
</dbReference>
<proteinExistence type="predicted"/>
<feature type="domain" description="NAD-dependent epimerase/dehydratase" evidence="1">
    <location>
        <begin position="6"/>
        <end position="208"/>
    </location>
</feature>
<evidence type="ECO:0000259" key="1">
    <source>
        <dbReference type="Pfam" id="PF01370"/>
    </source>
</evidence>
<dbReference type="PANTHER" id="PTHR43245">
    <property type="entry name" value="BIFUNCTIONAL POLYMYXIN RESISTANCE PROTEIN ARNA"/>
    <property type="match status" value="1"/>
</dbReference>
<dbReference type="Gene3D" id="3.40.50.720">
    <property type="entry name" value="NAD(P)-binding Rossmann-like Domain"/>
    <property type="match status" value="1"/>
</dbReference>
<evidence type="ECO:0000313" key="3">
    <source>
        <dbReference type="Proteomes" id="UP001597394"/>
    </source>
</evidence>
<protein>
    <submittedName>
        <fullName evidence="2">NAD-dependent epimerase/dehydratase family protein</fullName>
    </submittedName>
</protein>